<name>A0ACA9LTX1_9GLOM</name>
<feature type="non-terminal residue" evidence="1">
    <location>
        <position position="523"/>
    </location>
</feature>
<dbReference type="EMBL" id="CAJVQC010004835">
    <property type="protein sequence ID" value="CAG8545786.1"/>
    <property type="molecule type" value="Genomic_DNA"/>
</dbReference>
<dbReference type="Proteomes" id="UP000789920">
    <property type="component" value="Unassembled WGS sequence"/>
</dbReference>
<gene>
    <name evidence="1" type="ORF">RPERSI_LOCUS3745</name>
</gene>
<sequence>MSSYRLHVAHFLRKKKIITIINGEEFNIELDEFYSLQELRKILVSNKGILIDWRNAHFIDTAKEKISHDREDLYKAKDILVQDDDYYALYIEVNAPIPNMPEIIKKFKIDKGYILDNGTIVAANKQAFYIDDISINVKDTYNPSDEVEGSKVISSNECKLYYAEKAAILLSHENLKLTKEYYYAIKNIICQKHWSDTEKIDALNKIGEDYGFFWPREIMLDGKIMQFIDSKSQLQHRVLGGDILMSENKKDWLQHLKPYKNWEIIGYNNRISLYELLDENLQREIKRLFGMKVYHLDALSINKTIPVTGLYYRIPKPPKITSFGDHKIFASIINKTSSVFAIRVDYPDPEKPHFVIHRIDAGNEDSSPVNLLIPWMIIGFIDKFPTESYSISYPRIDLCTYDYDYHDSIKNIFEDDDYDYHDSIKNNIEDDYDYDPKSNITRIKKNIKTDNSYDNYNNNGDNFTVYCNNNNCSVYYNYSYSDINSYNDNYRDTDNYSDGIDIDYKDKDFSEHVSKFDRCKDKI</sequence>
<accession>A0ACA9LTX1</accession>
<keyword evidence="2" id="KW-1185">Reference proteome</keyword>
<protein>
    <submittedName>
        <fullName evidence="1">19506_t:CDS:1</fullName>
    </submittedName>
</protein>
<evidence type="ECO:0000313" key="2">
    <source>
        <dbReference type="Proteomes" id="UP000789920"/>
    </source>
</evidence>
<proteinExistence type="predicted"/>
<organism evidence="1 2">
    <name type="scientific">Racocetra persica</name>
    <dbReference type="NCBI Taxonomy" id="160502"/>
    <lineage>
        <taxon>Eukaryota</taxon>
        <taxon>Fungi</taxon>
        <taxon>Fungi incertae sedis</taxon>
        <taxon>Mucoromycota</taxon>
        <taxon>Glomeromycotina</taxon>
        <taxon>Glomeromycetes</taxon>
        <taxon>Diversisporales</taxon>
        <taxon>Gigasporaceae</taxon>
        <taxon>Racocetra</taxon>
    </lineage>
</organism>
<reference evidence="1" key="1">
    <citation type="submission" date="2021-06" db="EMBL/GenBank/DDBJ databases">
        <authorList>
            <person name="Kallberg Y."/>
            <person name="Tangrot J."/>
            <person name="Rosling A."/>
        </authorList>
    </citation>
    <scope>NUCLEOTIDE SEQUENCE</scope>
    <source>
        <strain evidence="1">MA461A</strain>
    </source>
</reference>
<comment type="caution">
    <text evidence="1">The sequence shown here is derived from an EMBL/GenBank/DDBJ whole genome shotgun (WGS) entry which is preliminary data.</text>
</comment>
<evidence type="ECO:0000313" key="1">
    <source>
        <dbReference type="EMBL" id="CAG8545786.1"/>
    </source>
</evidence>